<protein>
    <submittedName>
        <fullName evidence="1">Phenylacetate-CoA oxygenase subunit PaaI</fullName>
    </submittedName>
</protein>
<dbReference type="InterPro" id="IPR012347">
    <property type="entry name" value="Ferritin-like"/>
</dbReference>
<reference evidence="1 2" key="1">
    <citation type="journal article" date="2014" name="BMC Genomics">
        <title>Comparison of environmental and isolate Sulfobacillus genomes reveals diverse carbon, sulfur, nitrogen, and hydrogen metabolisms.</title>
        <authorList>
            <person name="Justice N.B."/>
            <person name="Norman A."/>
            <person name="Brown C.T."/>
            <person name="Singh A."/>
            <person name="Thomas B.C."/>
            <person name="Banfield J.F."/>
        </authorList>
    </citation>
    <scope>NUCLEOTIDE SEQUENCE [LARGE SCALE GENOMIC DNA]</scope>
    <source>
        <strain evidence="1">AMDSBA1</strain>
    </source>
</reference>
<dbReference type="GO" id="GO:0005829">
    <property type="term" value="C:cytosol"/>
    <property type="evidence" value="ECO:0007669"/>
    <property type="project" value="TreeGrafter"/>
</dbReference>
<name>A0A2T2WQ17_9FIRM</name>
<sequence>MNALPPHEKTSWVLLLQAMADDEWIVAHRGSEWLGLAPDLEEDLAYSSVNQDEMGHAQFYYALLTELGEREPEQMVFARTASQWRNACILESPNGDWARVVALRYFYEVFDDIRTNALTRAPWPSLQAGVRKIRREEAYHLEHFATWFDMLANGTLESRRRLLDAILDMWPKLGDIFSWGEPDTFLSTLDLASLRQGEVQRLWEERIRDKLHRWQIAWPGSVPLPAANGRRGEHSDDLANLLGVMSEVWRSDETALW</sequence>
<dbReference type="EMBL" id="PXYT01000082">
    <property type="protein sequence ID" value="PSR24337.1"/>
    <property type="molecule type" value="Genomic_DNA"/>
</dbReference>
<dbReference type="AlphaFoldDB" id="A0A2T2WQ17"/>
<gene>
    <name evidence="1" type="primary">paaI</name>
    <name evidence="1" type="ORF">C7B43_19330</name>
</gene>
<dbReference type="PANTHER" id="PTHR30458">
    <property type="entry name" value="PHENYLACETIC ACID DEGRADATION PROTEIN PAA"/>
    <property type="match status" value="1"/>
</dbReference>
<dbReference type="GO" id="GO:0010124">
    <property type="term" value="P:phenylacetate catabolic process"/>
    <property type="evidence" value="ECO:0007669"/>
    <property type="project" value="InterPro"/>
</dbReference>
<dbReference type="InterPro" id="IPR011882">
    <property type="entry name" value="PaaC"/>
</dbReference>
<dbReference type="SUPFAM" id="SSF47240">
    <property type="entry name" value="Ferritin-like"/>
    <property type="match status" value="1"/>
</dbReference>
<dbReference type="Proteomes" id="UP000242699">
    <property type="component" value="Unassembled WGS sequence"/>
</dbReference>
<proteinExistence type="predicted"/>
<dbReference type="InterPro" id="IPR009078">
    <property type="entry name" value="Ferritin-like_SF"/>
</dbReference>
<organism evidence="1 2">
    <name type="scientific">Sulfobacillus benefaciens</name>
    <dbReference type="NCBI Taxonomy" id="453960"/>
    <lineage>
        <taxon>Bacteria</taxon>
        <taxon>Bacillati</taxon>
        <taxon>Bacillota</taxon>
        <taxon>Clostridia</taxon>
        <taxon>Eubacteriales</taxon>
        <taxon>Clostridiales Family XVII. Incertae Sedis</taxon>
        <taxon>Sulfobacillus</taxon>
    </lineage>
</organism>
<dbReference type="Gene3D" id="1.20.1260.10">
    <property type="match status" value="1"/>
</dbReference>
<evidence type="ECO:0000313" key="1">
    <source>
        <dbReference type="EMBL" id="PSR24337.1"/>
    </source>
</evidence>
<dbReference type="Pfam" id="PF05138">
    <property type="entry name" value="PaaA_PaaC"/>
    <property type="match status" value="1"/>
</dbReference>
<dbReference type="PANTHER" id="PTHR30458:SF0">
    <property type="entry name" value="1,2-PHENYLACETYL-COA EPOXIDASE, SUBUNIT C"/>
    <property type="match status" value="1"/>
</dbReference>
<dbReference type="InterPro" id="IPR052703">
    <property type="entry name" value="Aromatic_CoA_ox/epox"/>
</dbReference>
<accession>A0A2T2WQ17</accession>
<evidence type="ECO:0000313" key="2">
    <source>
        <dbReference type="Proteomes" id="UP000242699"/>
    </source>
</evidence>
<dbReference type="NCBIfam" id="TIGR02158">
    <property type="entry name" value="PA_CoA_Oxy3"/>
    <property type="match status" value="1"/>
</dbReference>
<dbReference type="InterPro" id="IPR007814">
    <property type="entry name" value="PaaA_PaaC"/>
</dbReference>
<comment type="caution">
    <text evidence="1">The sequence shown here is derived from an EMBL/GenBank/DDBJ whole genome shotgun (WGS) entry which is preliminary data.</text>
</comment>